<comment type="function">
    <text evidence="8">Component of the sequence-specific heterotrimeric transcription factor (NF-Y) which specifically recognizes a 5'-CCAAT-3' box motif found in the promoters of its target genes.</text>
</comment>
<feature type="compositionally biased region" description="Basic and acidic residues" evidence="9">
    <location>
        <begin position="248"/>
        <end position="258"/>
    </location>
</feature>
<dbReference type="Gene3D" id="6.10.250.2430">
    <property type="match status" value="1"/>
</dbReference>
<organism evidence="10 11">
    <name type="scientific">Populus deltoides</name>
    <name type="common">Eastern poplar</name>
    <name type="synonym">Eastern cottonwood</name>
    <dbReference type="NCBI Taxonomy" id="3696"/>
    <lineage>
        <taxon>Eukaryota</taxon>
        <taxon>Viridiplantae</taxon>
        <taxon>Streptophyta</taxon>
        <taxon>Embryophyta</taxon>
        <taxon>Tracheophyta</taxon>
        <taxon>Spermatophyta</taxon>
        <taxon>Magnoliopsida</taxon>
        <taxon>eudicotyledons</taxon>
        <taxon>Gunneridae</taxon>
        <taxon>Pentapetalae</taxon>
        <taxon>rosids</taxon>
        <taxon>fabids</taxon>
        <taxon>Malpighiales</taxon>
        <taxon>Salicaceae</taxon>
        <taxon>Saliceae</taxon>
        <taxon>Populus</taxon>
    </lineage>
</organism>
<keyword evidence="6 8" id="KW-0539">Nucleus</keyword>
<dbReference type="GO" id="GO:0016602">
    <property type="term" value="C:CCAAT-binding factor complex"/>
    <property type="evidence" value="ECO:0007669"/>
    <property type="project" value="InterPro"/>
</dbReference>
<dbReference type="Pfam" id="PF02045">
    <property type="entry name" value="CBFB_NFYA"/>
    <property type="match status" value="2"/>
</dbReference>
<dbReference type="GO" id="GO:0003677">
    <property type="term" value="F:DNA binding"/>
    <property type="evidence" value="ECO:0007669"/>
    <property type="project" value="UniProtKB-KW"/>
</dbReference>
<dbReference type="Proteomes" id="UP000807159">
    <property type="component" value="Chromosome 6"/>
</dbReference>
<evidence type="ECO:0000256" key="2">
    <source>
        <dbReference type="ARBA" id="ARBA00023015"/>
    </source>
</evidence>
<accession>A0A8T2YN71</accession>
<evidence type="ECO:0000256" key="1">
    <source>
        <dbReference type="ARBA" id="ARBA00004123"/>
    </source>
</evidence>
<evidence type="ECO:0000256" key="6">
    <source>
        <dbReference type="ARBA" id="ARBA00023242"/>
    </source>
</evidence>
<gene>
    <name evidence="10" type="ORF">H0E87_013363</name>
</gene>
<dbReference type="InterPro" id="IPR018362">
    <property type="entry name" value="CCAAT-binding_factor_CS"/>
</dbReference>
<proteinExistence type="inferred from homology"/>
<dbReference type="EMBL" id="JACEGQ020000006">
    <property type="protein sequence ID" value="KAH8506527.1"/>
    <property type="molecule type" value="Genomic_DNA"/>
</dbReference>
<evidence type="ECO:0000256" key="8">
    <source>
        <dbReference type="RuleBase" id="RU367155"/>
    </source>
</evidence>
<evidence type="ECO:0000256" key="9">
    <source>
        <dbReference type="SAM" id="MobiDB-lite"/>
    </source>
</evidence>
<keyword evidence="11" id="KW-1185">Reference proteome</keyword>
<evidence type="ECO:0000313" key="10">
    <source>
        <dbReference type="EMBL" id="KAH8506527.1"/>
    </source>
</evidence>
<dbReference type="GO" id="GO:0003700">
    <property type="term" value="F:DNA-binding transcription factor activity"/>
    <property type="evidence" value="ECO:0007669"/>
    <property type="project" value="UniProtKB-UniRule"/>
</dbReference>
<comment type="subunit">
    <text evidence="7">Heterotrimeric transcription factor composed of three components, NF-YA, NF-YB and NF-YC. NF-YB and NF-YC must interact and dimerize for NF-YA association and DNA binding.</text>
</comment>
<evidence type="ECO:0000256" key="4">
    <source>
        <dbReference type="ARBA" id="ARBA00023159"/>
    </source>
</evidence>
<dbReference type="PROSITE" id="PS51152">
    <property type="entry name" value="NFYA_HAP2_2"/>
    <property type="match status" value="1"/>
</dbReference>
<comment type="subcellular location">
    <subcellularLocation>
        <location evidence="1 8">Nucleus</location>
    </subcellularLocation>
</comment>
<keyword evidence="3 8" id="KW-0238">DNA-binding</keyword>
<sequence>MQKTLDSTVTTNYPLSSPSKPWWCSIGHHAIFSNVLGESTKNLSFQESTDDGLGIKASKPHGNVQMDGGTVAYKEKQLNAVSESDGKYGDHHHPQQAASIMIPAMGVYLGPSTQLELVGHSTVHSQYAGPNPARMVLPHEMAEEPVYVNAKQYHGILRRRQSRAKAELERKLIKTRKVTFYVIIDFAETIIGDVPSQKDQMYMNVQLDGKRMPYLHESRHLHAMRRARGCGGRFLNTKKPDTTNNTAPDKHTSSDETVSRNFTSSSSSGPVLSHFSRNSDSLMSNDAEVIESLCPMHPHQTYLSKGCNSQFPRYHLSKFPSLSEKMVGERDRNVNKLW</sequence>
<name>A0A8T2YN71_POPDE</name>
<evidence type="ECO:0000256" key="3">
    <source>
        <dbReference type="ARBA" id="ARBA00023125"/>
    </source>
</evidence>
<dbReference type="PROSITE" id="PS00686">
    <property type="entry name" value="NFYA_HAP2_1"/>
    <property type="match status" value="1"/>
</dbReference>
<evidence type="ECO:0000313" key="11">
    <source>
        <dbReference type="Proteomes" id="UP000807159"/>
    </source>
</evidence>
<keyword evidence="4" id="KW-0010">Activator</keyword>
<dbReference type="PANTHER" id="PTHR12632">
    <property type="entry name" value="TRANSCRIPTION FACTOR NF-Y ALPHA-RELATED"/>
    <property type="match status" value="1"/>
</dbReference>
<dbReference type="AlphaFoldDB" id="A0A8T2YN71"/>
<keyword evidence="2 8" id="KW-0805">Transcription regulation</keyword>
<comment type="similarity">
    <text evidence="8">Belongs to the NFYA/HAP2 subunit family.</text>
</comment>
<comment type="caution">
    <text evidence="10">The sequence shown here is derived from an EMBL/GenBank/DDBJ whole genome shotgun (WGS) entry which is preliminary data.</text>
</comment>
<reference evidence="10" key="1">
    <citation type="journal article" date="2021" name="J. Hered.">
        <title>Genome Assembly of Salicaceae Populus deltoides (Eastern Cottonwood) I-69 Based on Nanopore Sequencing and Hi-C Technologies.</title>
        <authorList>
            <person name="Bai S."/>
            <person name="Wu H."/>
            <person name="Zhang J."/>
            <person name="Pan Z."/>
            <person name="Zhao W."/>
            <person name="Li Z."/>
            <person name="Tong C."/>
        </authorList>
    </citation>
    <scope>NUCLEOTIDE SEQUENCE</scope>
    <source>
        <tissue evidence="10">Leaf</tissue>
    </source>
</reference>
<dbReference type="SMART" id="SM00521">
    <property type="entry name" value="CBF"/>
    <property type="match status" value="1"/>
</dbReference>
<dbReference type="InterPro" id="IPR001289">
    <property type="entry name" value="NFYA"/>
</dbReference>
<evidence type="ECO:0000256" key="5">
    <source>
        <dbReference type="ARBA" id="ARBA00023163"/>
    </source>
</evidence>
<protein>
    <recommendedName>
        <fullName evidence="8">Nuclear transcription factor Y subunit</fullName>
    </recommendedName>
</protein>
<feature type="region of interest" description="Disordered" evidence="9">
    <location>
        <begin position="229"/>
        <end position="273"/>
    </location>
</feature>
<dbReference type="EMBL" id="JACEGQ020000006">
    <property type="protein sequence ID" value="KAH8506528.1"/>
    <property type="molecule type" value="Genomic_DNA"/>
</dbReference>
<evidence type="ECO:0000256" key="7">
    <source>
        <dbReference type="ARBA" id="ARBA00025911"/>
    </source>
</evidence>
<keyword evidence="5 8" id="KW-0804">Transcription</keyword>